<proteinExistence type="predicted"/>
<reference evidence="1" key="1">
    <citation type="submission" date="2020-01" db="EMBL/GenBank/DDBJ databases">
        <authorList>
            <person name="Rat A."/>
        </authorList>
    </citation>
    <scope>NUCLEOTIDE SEQUENCE</scope>
    <source>
        <strain evidence="1">LMG 28251</strain>
    </source>
</reference>
<gene>
    <name evidence="1" type="ORF">GXW79_08510</name>
</gene>
<dbReference type="InterPro" id="IPR007475">
    <property type="entry name" value="UbiK"/>
</dbReference>
<keyword evidence="2" id="KW-1185">Reference proteome</keyword>
<evidence type="ECO:0000313" key="1">
    <source>
        <dbReference type="EMBL" id="MBR0655121.1"/>
    </source>
</evidence>
<sequence>MTETGTGPSGGKRSFLDDIAGMAGGAFSALNGMKAEAEAMMRAQMEAMTQRLDLVKREDLDAAMEVARRASEAAETLAARVTALEARIASMDMAASPAVSGAYLEDPKL</sequence>
<dbReference type="Pfam" id="PF04380">
    <property type="entry name" value="BMFP"/>
    <property type="match status" value="1"/>
</dbReference>
<name>A0AAF1KLS6_9PROT</name>
<dbReference type="RefSeq" id="WP_211873960.1">
    <property type="nucleotide sequence ID" value="NZ_JAAEDH010000008.1"/>
</dbReference>
<accession>A0AAF1KLS6</accession>
<dbReference type="AlphaFoldDB" id="A0AAF1KLS6"/>
<dbReference type="Proteomes" id="UP001196068">
    <property type="component" value="Unassembled WGS sequence"/>
</dbReference>
<reference evidence="1" key="2">
    <citation type="journal article" date="2021" name="Syst. Appl. Microbiol.">
        <title>Roseomonas hellenica sp. nov., isolated from roots of wild-growing Alkanna tinctoria.</title>
        <authorList>
            <person name="Rat A."/>
            <person name="Naranjo H.D."/>
            <person name="Lebbe L."/>
            <person name="Cnockaert M."/>
            <person name="Krigas N."/>
            <person name="Grigoriadou K."/>
            <person name="Maloupa E."/>
            <person name="Willems A."/>
        </authorList>
    </citation>
    <scope>NUCLEOTIDE SEQUENCE</scope>
    <source>
        <strain evidence="1">LMG 28251</strain>
    </source>
</reference>
<evidence type="ECO:0000313" key="2">
    <source>
        <dbReference type="Proteomes" id="UP001196068"/>
    </source>
</evidence>
<organism evidence="1 2">
    <name type="scientific">Plastoroseomonas arctica</name>
    <dbReference type="NCBI Taxonomy" id="1509237"/>
    <lineage>
        <taxon>Bacteria</taxon>
        <taxon>Pseudomonadati</taxon>
        <taxon>Pseudomonadota</taxon>
        <taxon>Alphaproteobacteria</taxon>
        <taxon>Acetobacterales</taxon>
        <taxon>Acetobacteraceae</taxon>
        <taxon>Plastoroseomonas</taxon>
    </lineage>
</organism>
<comment type="caution">
    <text evidence="1">The sequence shown here is derived from an EMBL/GenBank/DDBJ whole genome shotgun (WGS) entry which is preliminary data.</text>
</comment>
<protein>
    <submittedName>
        <fullName evidence="1">Accessory factor UbiK family protein</fullName>
    </submittedName>
</protein>
<dbReference type="EMBL" id="JAAEDH010000008">
    <property type="protein sequence ID" value="MBR0655121.1"/>
    <property type="molecule type" value="Genomic_DNA"/>
</dbReference>